<keyword evidence="2" id="KW-1185">Reference proteome</keyword>
<evidence type="ECO:0000313" key="1">
    <source>
        <dbReference type="EMBL" id="MQY44681.1"/>
    </source>
</evidence>
<dbReference type="AlphaFoldDB" id="A0A6A8A776"/>
<dbReference type="Proteomes" id="UP000435138">
    <property type="component" value="Unassembled WGS sequence"/>
</dbReference>
<dbReference type="RefSeq" id="WP_153352234.1">
    <property type="nucleotide sequence ID" value="NZ_JAYKOO010000003.1"/>
</dbReference>
<evidence type="ECO:0000313" key="2">
    <source>
        <dbReference type="Proteomes" id="UP000435138"/>
    </source>
</evidence>
<proteinExistence type="predicted"/>
<reference evidence="1 2" key="1">
    <citation type="submission" date="2019-11" db="EMBL/GenBank/DDBJ databases">
        <title>Genome analysis of Rhizobacterium cereale a novel genus and species isolated from maize roots in North Spain.</title>
        <authorList>
            <person name="Menendez E."/>
            <person name="Flores-Felix J.D."/>
            <person name="Ramirez-Bahena M.-H."/>
            <person name="Igual J.M."/>
            <person name="Garcia-Fraile P."/>
            <person name="Peix A."/>
            <person name="Velazquez E."/>
        </authorList>
    </citation>
    <scope>NUCLEOTIDE SEQUENCE [LARGE SCALE GENOMIC DNA]</scope>
    <source>
        <strain evidence="1 2">RZME27</strain>
    </source>
</reference>
<name>A0A6A8A776_9HYPH</name>
<sequence length="102" mass="11755">MSHDVIDLNFIAKLLQRTNEEVRGLRKDVADIRTLTLQTYDFSCRLERREIELKDDLEVMVKMELTGALAHLQSKLEGTLGRIEDKMDGLVDRVADLESRPI</sequence>
<accession>A0A6A8A776</accession>
<protein>
    <submittedName>
        <fullName evidence="1">Uncharacterized protein</fullName>
    </submittedName>
</protein>
<organism evidence="1 2">
    <name type="scientific">Endobacterium cereale</name>
    <dbReference type="NCBI Taxonomy" id="2663029"/>
    <lineage>
        <taxon>Bacteria</taxon>
        <taxon>Pseudomonadati</taxon>
        <taxon>Pseudomonadota</taxon>
        <taxon>Alphaproteobacteria</taxon>
        <taxon>Hyphomicrobiales</taxon>
        <taxon>Rhizobiaceae</taxon>
        <taxon>Endobacterium</taxon>
    </lineage>
</organism>
<comment type="caution">
    <text evidence="1">The sequence shown here is derived from an EMBL/GenBank/DDBJ whole genome shotgun (WGS) entry which is preliminary data.</text>
</comment>
<gene>
    <name evidence="1" type="ORF">GAO09_01160</name>
</gene>
<dbReference type="EMBL" id="WIXI01000022">
    <property type="protein sequence ID" value="MQY44681.1"/>
    <property type="molecule type" value="Genomic_DNA"/>
</dbReference>